<keyword evidence="3" id="KW-1185">Reference proteome</keyword>
<organism evidence="2 3">
    <name type="scientific">Desulfobaculum bizertense DSM 18034</name>
    <dbReference type="NCBI Taxonomy" id="1121442"/>
    <lineage>
        <taxon>Bacteria</taxon>
        <taxon>Pseudomonadati</taxon>
        <taxon>Thermodesulfobacteriota</taxon>
        <taxon>Desulfovibrionia</taxon>
        <taxon>Desulfovibrionales</taxon>
        <taxon>Desulfovibrionaceae</taxon>
        <taxon>Desulfobaculum</taxon>
    </lineage>
</organism>
<feature type="transmembrane region" description="Helical" evidence="1">
    <location>
        <begin position="76"/>
        <end position="101"/>
    </location>
</feature>
<dbReference type="Pfam" id="PF04186">
    <property type="entry name" value="FxsA"/>
    <property type="match status" value="1"/>
</dbReference>
<proteinExistence type="predicted"/>
<protein>
    <submittedName>
        <fullName evidence="2">UPF0716 protein FxsA</fullName>
    </submittedName>
</protein>
<reference evidence="2 3" key="1">
    <citation type="submission" date="2017-02" db="EMBL/GenBank/DDBJ databases">
        <authorList>
            <person name="Peterson S.W."/>
        </authorList>
    </citation>
    <scope>NUCLEOTIDE SEQUENCE [LARGE SCALE GENOMIC DNA]</scope>
    <source>
        <strain evidence="2 3">DSM 18034</strain>
    </source>
</reference>
<gene>
    <name evidence="2" type="ORF">SAMN02745702_01083</name>
</gene>
<feature type="transmembrane region" description="Helical" evidence="1">
    <location>
        <begin position="6"/>
        <end position="21"/>
    </location>
</feature>
<dbReference type="PANTHER" id="PTHR35335:SF1">
    <property type="entry name" value="UPF0716 PROTEIN FXSA"/>
    <property type="match status" value="1"/>
</dbReference>
<keyword evidence="1" id="KW-0812">Transmembrane</keyword>
<dbReference type="PANTHER" id="PTHR35335">
    <property type="entry name" value="UPF0716 PROTEIN FXSA"/>
    <property type="match status" value="1"/>
</dbReference>
<dbReference type="OrthoDB" id="9792788at2"/>
<dbReference type="InterPro" id="IPR007313">
    <property type="entry name" value="FxsA"/>
</dbReference>
<feature type="transmembrane region" description="Helical" evidence="1">
    <location>
        <begin position="28"/>
        <end position="47"/>
    </location>
</feature>
<evidence type="ECO:0000313" key="2">
    <source>
        <dbReference type="EMBL" id="SKA69260.1"/>
    </source>
</evidence>
<evidence type="ECO:0000313" key="3">
    <source>
        <dbReference type="Proteomes" id="UP000189733"/>
    </source>
</evidence>
<dbReference type="NCBIfam" id="NF008528">
    <property type="entry name" value="PRK11463.1-2"/>
    <property type="match status" value="1"/>
</dbReference>
<dbReference type="EMBL" id="FUYA01000003">
    <property type="protein sequence ID" value="SKA69260.1"/>
    <property type="molecule type" value="Genomic_DNA"/>
</dbReference>
<dbReference type="RefSeq" id="WP_078684384.1">
    <property type="nucleotide sequence ID" value="NZ_FUYA01000003.1"/>
</dbReference>
<sequence>MLFKLFAAFAIIPLIEIYFLMKVGSWLGAEATIALVLLSGFAGAWLARQQGTSVLLRIRENMNMGIPPTGQLIDGLLILVAGIVLLTPGFVTDITGMLLLIPPVRAKLKHVLHHKFQQWVMQGNVTIIHHR</sequence>
<dbReference type="Proteomes" id="UP000189733">
    <property type="component" value="Unassembled WGS sequence"/>
</dbReference>
<dbReference type="AlphaFoldDB" id="A0A1T4VW66"/>
<keyword evidence="1" id="KW-0472">Membrane</keyword>
<dbReference type="STRING" id="1121442.SAMN02745702_01083"/>
<accession>A0A1T4VW66</accession>
<dbReference type="GO" id="GO:0016020">
    <property type="term" value="C:membrane"/>
    <property type="evidence" value="ECO:0007669"/>
    <property type="project" value="InterPro"/>
</dbReference>
<name>A0A1T4VW66_9BACT</name>
<keyword evidence="1" id="KW-1133">Transmembrane helix</keyword>
<evidence type="ECO:0000256" key="1">
    <source>
        <dbReference type="SAM" id="Phobius"/>
    </source>
</evidence>